<dbReference type="Pfam" id="PF07679">
    <property type="entry name" value="I-set"/>
    <property type="match status" value="9"/>
</dbReference>
<feature type="domain" description="Ig-like" evidence="12">
    <location>
        <begin position="2233"/>
        <end position="2326"/>
    </location>
</feature>
<dbReference type="FunFam" id="2.60.40.10:FF:000310">
    <property type="entry name" value="Down syndrome cell adhesion molecule, isoform D"/>
    <property type="match status" value="1"/>
</dbReference>
<dbReference type="FunFam" id="2.60.40.10:FF:000394">
    <property type="entry name" value="Down syndrome cell adhesion molecule, isoform J"/>
    <property type="match status" value="1"/>
</dbReference>
<dbReference type="GO" id="GO:0005886">
    <property type="term" value="C:plasma membrane"/>
    <property type="evidence" value="ECO:0007669"/>
    <property type="project" value="TreeGrafter"/>
</dbReference>
<evidence type="ECO:0000256" key="8">
    <source>
        <dbReference type="ARBA" id="ARBA00023157"/>
    </source>
</evidence>
<dbReference type="GO" id="GO:0098632">
    <property type="term" value="F:cell-cell adhesion mediator activity"/>
    <property type="evidence" value="ECO:0007669"/>
    <property type="project" value="TreeGrafter"/>
</dbReference>
<feature type="domain" description="Fibronectin type-III" evidence="13">
    <location>
        <begin position="4522"/>
        <end position="4619"/>
    </location>
</feature>
<feature type="domain" description="Ig-like" evidence="12">
    <location>
        <begin position="4115"/>
        <end position="4209"/>
    </location>
</feature>
<evidence type="ECO:0000256" key="1">
    <source>
        <dbReference type="ARBA" id="ARBA00004479"/>
    </source>
</evidence>
<evidence type="ECO:0000256" key="3">
    <source>
        <dbReference type="ARBA" id="ARBA00022729"/>
    </source>
</evidence>
<keyword evidence="5" id="KW-0130">Cell adhesion</keyword>
<dbReference type="CDD" id="cd00063">
    <property type="entry name" value="FN3"/>
    <property type="match status" value="6"/>
</dbReference>
<dbReference type="Gene3D" id="2.60.40.10">
    <property type="entry name" value="Immunoglobulins"/>
    <property type="match status" value="49"/>
</dbReference>
<dbReference type="InterPro" id="IPR036116">
    <property type="entry name" value="FN3_sf"/>
</dbReference>
<dbReference type="CDD" id="cd20958">
    <property type="entry name" value="IgI_5_Dscam"/>
    <property type="match status" value="1"/>
</dbReference>
<accession>A0A6G0ZDI5</accession>
<feature type="domain" description="Ig-like" evidence="12">
    <location>
        <begin position="4014"/>
        <end position="4110"/>
    </location>
</feature>
<dbReference type="FunFam" id="2.60.40.10:FF:000308">
    <property type="entry name" value="Down syndrome cell adhesion molecule, isoform D"/>
    <property type="match status" value="1"/>
</dbReference>
<evidence type="ECO:0000256" key="11">
    <source>
        <dbReference type="SAM" id="Phobius"/>
    </source>
</evidence>
<feature type="transmembrane region" description="Helical" evidence="11">
    <location>
        <begin position="4949"/>
        <end position="4972"/>
    </location>
</feature>
<evidence type="ECO:0000259" key="13">
    <source>
        <dbReference type="PROSITE" id="PS50853"/>
    </source>
</evidence>
<feature type="domain" description="Ig-like" evidence="12">
    <location>
        <begin position="2331"/>
        <end position="2424"/>
    </location>
</feature>
<keyword evidence="3" id="KW-0732">Signal</keyword>
<dbReference type="FunFam" id="2.60.40.10:FF:000093">
    <property type="entry name" value="Down syndrome cell adhesion molecule, isoform B"/>
    <property type="match status" value="1"/>
</dbReference>
<evidence type="ECO:0000256" key="7">
    <source>
        <dbReference type="ARBA" id="ARBA00023136"/>
    </source>
</evidence>
<feature type="domain" description="Ig-like" evidence="12">
    <location>
        <begin position="3243"/>
        <end position="3334"/>
    </location>
</feature>
<dbReference type="InterPro" id="IPR003598">
    <property type="entry name" value="Ig_sub2"/>
</dbReference>
<dbReference type="FunFam" id="2.60.40.10:FF:001049">
    <property type="entry name" value="Down syndrome cell adhesion molecule-like protein Dscam2"/>
    <property type="match status" value="1"/>
</dbReference>
<feature type="domain" description="Ig-like" evidence="12">
    <location>
        <begin position="1017"/>
        <end position="1111"/>
    </location>
</feature>
<evidence type="ECO:0000256" key="10">
    <source>
        <dbReference type="SAM" id="MobiDB-lite"/>
    </source>
</evidence>
<feature type="domain" description="Ig-like" evidence="12">
    <location>
        <begin position="3832"/>
        <end position="3927"/>
    </location>
</feature>
<feature type="domain" description="Ig-like" evidence="12">
    <location>
        <begin position="2844"/>
        <end position="2935"/>
    </location>
</feature>
<dbReference type="Pfam" id="PF13927">
    <property type="entry name" value="Ig_3"/>
    <property type="match status" value="15"/>
</dbReference>
<feature type="domain" description="Ig-like" evidence="12">
    <location>
        <begin position="1848"/>
        <end position="1945"/>
    </location>
</feature>
<keyword evidence="8" id="KW-1015">Disulfide bond</keyword>
<name>A0A6G0ZDI5_APHCR</name>
<dbReference type="Proteomes" id="UP000478052">
    <property type="component" value="Unassembled WGS sequence"/>
</dbReference>
<feature type="domain" description="Fibronectin type-III" evidence="13">
    <location>
        <begin position="4216"/>
        <end position="4311"/>
    </location>
</feature>
<dbReference type="FunFam" id="2.60.40.10:FF:000230">
    <property type="entry name" value="Down syndrome cell adhesion molecule, isoform D"/>
    <property type="match status" value="1"/>
</dbReference>
<comment type="caution">
    <text evidence="14">The sequence shown here is derived from an EMBL/GenBank/DDBJ whole genome shotgun (WGS) entry which is preliminary data.</text>
</comment>
<dbReference type="GO" id="GO:0030424">
    <property type="term" value="C:axon"/>
    <property type="evidence" value="ECO:0007669"/>
    <property type="project" value="TreeGrafter"/>
</dbReference>
<dbReference type="InterPro" id="IPR013098">
    <property type="entry name" value="Ig_I-set"/>
</dbReference>
<feature type="domain" description="Ig-like" evidence="12">
    <location>
        <begin position="3339"/>
        <end position="3432"/>
    </location>
</feature>
<protein>
    <submittedName>
        <fullName evidence="14">Down syndrome cell adhesion molecule-like protein Dscam2 isoform X9</fullName>
    </submittedName>
</protein>
<dbReference type="Pfam" id="PF25059">
    <property type="entry name" value="FN3_DSCAM-DSCAML_C"/>
    <property type="match status" value="1"/>
</dbReference>
<dbReference type="FunFam" id="2.60.40.10:FF:000324">
    <property type="entry name" value="Down syndrome cell adhesion molecule, isoform D"/>
    <property type="match status" value="1"/>
</dbReference>
<feature type="domain" description="Ig-like" evidence="12">
    <location>
        <begin position="2429"/>
        <end position="2523"/>
    </location>
</feature>
<keyword evidence="15" id="KW-1185">Reference proteome</keyword>
<feature type="domain" description="Ig-like" evidence="12">
    <location>
        <begin position="3435"/>
        <end position="3525"/>
    </location>
</feature>
<dbReference type="SMART" id="SM00409">
    <property type="entry name" value="IG"/>
    <property type="match status" value="27"/>
</dbReference>
<feature type="domain" description="Ig-like" evidence="12">
    <location>
        <begin position="1949"/>
        <end position="2029"/>
    </location>
</feature>
<feature type="domain" description="Ig-like" evidence="12">
    <location>
        <begin position="3930"/>
        <end position="4009"/>
    </location>
</feature>
<feature type="domain" description="Ig-like" evidence="12">
    <location>
        <begin position="2735"/>
        <end position="2828"/>
    </location>
</feature>
<dbReference type="InterPro" id="IPR007110">
    <property type="entry name" value="Ig-like_dom"/>
</dbReference>
<feature type="domain" description="Fibronectin type-III" evidence="13">
    <location>
        <begin position="4709"/>
        <end position="4803"/>
    </location>
</feature>
<feature type="domain" description="Ig-like" evidence="12">
    <location>
        <begin position="3541"/>
        <end position="3634"/>
    </location>
</feature>
<feature type="domain" description="Fibronectin type-III" evidence="13">
    <location>
        <begin position="4316"/>
        <end position="4417"/>
    </location>
</feature>
<evidence type="ECO:0000313" key="14">
    <source>
        <dbReference type="EMBL" id="KAF0768494.1"/>
    </source>
</evidence>
<organism evidence="14 15">
    <name type="scientific">Aphis craccivora</name>
    <name type="common">Cowpea aphid</name>
    <dbReference type="NCBI Taxonomy" id="307492"/>
    <lineage>
        <taxon>Eukaryota</taxon>
        <taxon>Metazoa</taxon>
        <taxon>Ecdysozoa</taxon>
        <taxon>Arthropoda</taxon>
        <taxon>Hexapoda</taxon>
        <taxon>Insecta</taxon>
        <taxon>Pterygota</taxon>
        <taxon>Neoptera</taxon>
        <taxon>Paraneoptera</taxon>
        <taxon>Hemiptera</taxon>
        <taxon>Sternorrhyncha</taxon>
        <taxon>Aphidomorpha</taxon>
        <taxon>Aphidoidea</taxon>
        <taxon>Aphididae</taxon>
        <taxon>Aphidini</taxon>
        <taxon>Aphis</taxon>
        <taxon>Aphis</taxon>
    </lineage>
</organism>
<dbReference type="PANTHER" id="PTHR10075">
    <property type="entry name" value="BASIGIN RELATED"/>
    <property type="match status" value="1"/>
</dbReference>
<dbReference type="PANTHER" id="PTHR10075:SF53">
    <property type="entry name" value="DOWN SYNDROME CELL ADHESION MOLECULE 1, ISOFORM BQ"/>
    <property type="match status" value="1"/>
</dbReference>
<dbReference type="InterPro" id="IPR036179">
    <property type="entry name" value="Ig-like_dom_sf"/>
</dbReference>
<feature type="domain" description="Ig-like" evidence="12">
    <location>
        <begin position="3141"/>
        <end position="3234"/>
    </location>
</feature>
<feature type="domain" description="Ig-like" evidence="12">
    <location>
        <begin position="3045"/>
        <end position="3138"/>
    </location>
</feature>
<dbReference type="EMBL" id="VUJU01000761">
    <property type="protein sequence ID" value="KAF0768494.1"/>
    <property type="molecule type" value="Genomic_DNA"/>
</dbReference>
<dbReference type="FunFam" id="2.60.40.10:FF:000333">
    <property type="entry name" value="Down syndrome cell adhesion molecule"/>
    <property type="match status" value="10"/>
</dbReference>
<gene>
    <name evidence="14" type="ORF">FWK35_00001809</name>
</gene>
<evidence type="ECO:0000256" key="9">
    <source>
        <dbReference type="ARBA" id="ARBA00023319"/>
    </source>
</evidence>
<dbReference type="InterPro" id="IPR013783">
    <property type="entry name" value="Ig-like_fold"/>
</dbReference>
<keyword evidence="4" id="KW-0677">Repeat</keyword>
<feature type="region of interest" description="Disordered" evidence="10">
    <location>
        <begin position="5199"/>
        <end position="5255"/>
    </location>
</feature>
<feature type="domain" description="Ig-like" evidence="12">
    <location>
        <begin position="4619"/>
        <end position="4701"/>
    </location>
</feature>
<dbReference type="InterPro" id="IPR003961">
    <property type="entry name" value="FN3_dom"/>
</dbReference>
<evidence type="ECO:0000259" key="12">
    <source>
        <dbReference type="PROSITE" id="PS50835"/>
    </source>
</evidence>
<dbReference type="SMART" id="SM00060">
    <property type="entry name" value="FN3"/>
    <property type="match status" value="6"/>
</dbReference>
<dbReference type="GO" id="GO:0007411">
    <property type="term" value="P:axon guidance"/>
    <property type="evidence" value="ECO:0007669"/>
    <property type="project" value="TreeGrafter"/>
</dbReference>
<dbReference type="FunFam" id="2.60.40.10:FF:000104">
    <property type="entry name" value="Down syndrome cell adhesion molecule b"/>
    <property type="match status" value="1"/>
</dbReference>
<dbReference type="PROSITE" id="PS50835">
    <property type="entry name" value="IG_LIKE"/>
    <property type="match status" value="27"/>
</dbReference>
<dbReference type="OrthoDB" id="5982258at2759"/>
<feature type="domain" description="Ig-like" evidence="12">
    <location>
        <begin position="2949"/>
        <end position="3042"/>
    </location>
</feature>
<dbReference type="Pfam" id="PF00041">
    <property type="entry name" value="fn3"/>
    <property type="match status" value="5"/>
</dbReference>
<dbReference type="PROSITE" id="PS50853">
    <property type="entry name" value="FN3"/>
    <property type="match status" value="6"/>
</dbReference>
<feature type="domain" description="Ig-like" evidence="12">
    <location>
        <begin position="3733"/>
        <end position="3827"/>
    </location>
</feature>
<evidence type="ECO:0000256" key="6">
    <source>
        <dbReference type="ARBA" id="ARBA00022989"/>
    </source>
</evidence>
<feature type="domain" description="Ig-like" evidence="12">
    <location>
        <begin position="2639"/>
        <end position="2732"/>
    </location>
</feature>
<dbReference type="GO" id="GO:0070593">
    <property type="term" value="P:dendrite self-avoidance"/>
    <property type="evidence" value="ECO:0007669"/>
    <property type="project" value="TreeGrafter"/>
</dbReference>
<feature type="domain" description="Ig-like" evidence="12">
    <location>
        <begin position="13"/>
        <end position="106"/>
    </location>
</feature>
<dbReference type="GO" id="GO:0007156">
    <property type="term" value="P:homophilic cell adhesion via plasma membrane adhesion molecules"/>
    <property type="evidence" value="ECO:0007669"/>
    <property type="project" value="TreeGrafter"/>
</dbReference>
<dbReference type="FunFam" id="2.60.40.10:FF:000017">
    <property type="entry name" value="Down syndrome cell adhesion molecule b"/>
    <property type="match status" value="9"/>
</dbReference>
<dbReference type="SUPFAM" id="SSF49265">
    <property type="entry name" value="Fibronectin type III"/>
    <property type="match status" value="3"/>
</dbReference>
<keyword evidence="9" id="KW-0393">Immunoglobulin domain</keyword>
<feature type="compositionally biased region" description="Polar residues" evidence="10">
    <location>
        <begin position="5246"/>
        <end position="5255"/>
    </location>
</feature>
<dbReference type="Pfam" id="PF00047">
    <property type="entry name" value="ig"/>
    <property type="match status" value="1"/>
</dbReference>
<comment type="subcellular location">
    <subcellularLocation>
        <location evidence="1">Membrane</location>
        <topology evidence="1">Single-pass type I membrane protein</topology>
    </subcellularLocation>
</comment>
<keyword evidence="2 11" id="KW-0812">Transmembrane</keyword>
<keyword evidence="6 11" id="KW-1133">Transmembrane helix</keyword>
<dbReference type="FunFam" id="2.60.40.10:FF:000498">
    <property type="entry name" value="Down syndrome cell adhesion molecule, isoform J"/>
    <property type="match status" value="1"/>
</dbReference>
<evidence type="ECO:0000313" key="15">
    <source>
        <dbReference type="Proteomes" id="UP000478052"/>
    </source>
</evidence>
<dbReference type="FunFam" id="2.60.40.10:FF:000410">
    <property type="entry name" value="Down syndrome cell adhesion molecule, isoform H"/>
    <property type="match status" value="1"/>
</dbReference>
<dbReference type="SMART" id="SM00408">
    <property type="entry name" value="IGc2"/>
    <property type="match status" value="27"/>
</dbReference>
<dbReference type="InterPro" id="IPR003599">
    <property type="entry name" value="Ig_sub"/>
</dbReference>
<evidence type="ECO:0000256" key="2">
    <source>
        <dbReference type="ARBA" id="ARBA00022692"/>
    </source>
</evidence>
<evidence type="ECO:0000256" key="5">
    <source>
        <dbReference type="ARBA" id="ARBA00022889"/>
    </source>
</evidence>
<dbReference type="InterPro" id="IPR021012">
    <property type="entry name" value="Dscam1_C"/>
</dbReference>
<feature type="domain" description="Ig-like" evidence="12">
    <location>
        <begin position="2135"/>
        <end position="2221"/>
    </location>
</feature>
<feature type="domain" description="Ig-like" evidence="12">
    <location>
        <begin position="2037"/>
        <end position="2130"/>
    </location>
</feature>
<reference evidence="14 15" key="1">
    <citation type="submission" date="2019-08" db="EMBL/GenBank/DDBJ databases">
        <title>Whole genome of Aphis craccivora.</title>
        <authorList>
            <person name="Voronova N.V."/>
            <person name="Shulinski R.S."/>
            <person name="Bandarenka Y.V."/>
            <person name="Zhorov D.G."/>
            <person name="Warner D."/>
        </authorList>
    </citation>
    <scope>NUCLEOTIDE SEQUENCE [LARGE SCALE GENOMIC DNA]</scope>
    <source>
        <strain evidence="14">180601</strain>
        <tissue evidence="14">Whole Body</tissue>
    </source>
</reference>
<proteinExistence type="predicted"/>
<keyword evidence="7 11" id="KW-0472">Membrane</keyword>
<feature type="domain" description="Fibronectin type-III" evidence="13">
    <location>
        <begin position="4422"/>
        <end position="4518"/>
    </location>
</feature>
<feature type="domain" description="Ig-like" evidence="12">
    <location>
        <begin position="3637"/>
        <end position="3728"/>
    </location>
</feature>
<feature type="compositionally biased region" description="Polar residues" evidence="10">
    <location>
        <begin position="5220"/>
        <end position="5239"/>
    </location>
</feature>
<dbReference type="InterPro" id="IPR056754">
    <property type="entry name" value="DSCAM/DSCAML_C"/>
</dbReference>
<dbReference type="SUPFAM" id="SSF48726">
    <property type="entry name" value="Immunoglobulin"/>
    <property type="match status" value="27"/>
</dbReference>
<dbReference type="FunFam" id="2.60.40.10:FF:000719">
    <property type="entry name" value="nephrin isoform X1"/>
    <property type="match status" value="1"/>
</dbReference>
<evidence type="ECO:0000256" key="4">
    <source>
        <dbReference type="ARBA" id="ARBA00022737"/>
    </source>
</evidence>
<feature type="region of interest" description="Disordered" evidence="10">
    <location>
        <begin position="5158"/>
        <end position="5186"/>
    </location>
</feature>
<sequence length="5352" mass="589066">MLFLCEDDTTMGPMFIKEPENRVDFSNTTGAIVECTARGSPRPEIIWIRADGTAVGDVPGLRQVKGDGNLVFPPFRAEDYKQEVHAQVYICMAKNRVGVIHSRDVNVRAVVAQNYEIDVIKEFAIKGNSAVMKCQVPSYVSDFVHVISWITEDSEYILGSDYVVTQFYDTDVNKAYAIRGNSVIIKCETPSYVTDFLTVVSWHTDNGDVYYPGNNNAVSQYYEVDVNKEPVIKGNSVIMKCGIPSFVADFVIVLSWSTDKGDNFYPGIDYVIEEPYRSEVNNEYVIRGNSVVLKCSIPPFIADFVTIVSWQDNRGNVYEPSLIEEKPVNLLNNDVIGEPYRSDVSPEYVIRGNSLLFKCSIPPFVADFVSVISWIDDAGNNYYINENGETDYGTKVIQEPYRSDVGLEYVIRGNSVILKCGIPPFIADFVSVISWQDDAGNVFPSMSTQSTHDVVTQNYLVEVNNEHVIRGNSAVIKCSIPSFVADFVTVLSWNDNTENEYTFNHDYAQVVNQMYASEVITEYVIRGNTAILKCTIPSFVADFVTVYSWISSDGQEYRNLIDIYVVLQNYITGAEDEYVILGNTAVIKCKVPSFVTDFVSIESWMSSDGQEYRYLSDRYVVIQNYESELMPTEYVIRGNSAILKCSVPSFVADFITVESWVTSEGQTYTRDSTEMVIQNYVTEAENEYVIRGNTAIVKCKIPSFVADFVSVDSWIADNDTTFTVHTIFNTHNNNFVHQSYEVEADNEYVIRGNSIIMKCEIPSFVADFVSVTHWVDSTGKSYYHNNDYGTMQIVNQLYQTRVIDEYVLLGNSVVLKCLVPSFVADFIQVLGWVDDSGNNIGTNVDKQVVEQSYQLRVNDEFVLKGNTAILKCIVPSFVGDFLEIIEWVSESGESFNINQLPKVVSQYYEAQVYDMFVIRGNTAIFKCSVPSFVSDYVNVDSWEATNGEIYFTPNTNNGTVNQYYEAILYDMFVIKGNTAIFKCIVPSFVADYVSVVSWEDTIGNKYFISSDKNFVVNQLYTVNVMDESVLRGNTALLKCHIPSFVADYVFVSSWTSDDGDEYSINANHAYDGKYLVLPSGELHIRDVTPEDGTKSYQCRTKHRLTGETRLSATKGRLVITDPVGSSSPKFASLETGKSYQFRSGQSLVLTCSAQSHPVPTYRLGKPIPLLVLLQNSRQQQTFKDLKFNIIVHLFCFVLHKGTLYQFQEPVSSTTPKFPMMAESFKSRLLQNVDMLCPAQEPIGLKAPSFPSEAKSVTYIKKMDQTISLLCLAQGYEPVGFKSPTFPSSSKSSWFVKHLLEHLSLLCSAQGYPIPEYSLLCEAQGYPIPSFRYKPVGFKSPVFSSDAENYIVLTIRLFLDPVGIKSPAFSSDSKGTIFNRRSKSDIVLLCESQGYPVPDHSYTYIPTEFSEPVGYKAPTLSSDFSSTGLKKRVKGPIVLLCQSQGYPVPEFSVPGLNMSVEIIPIYCFILKILMNYLIKPIGFKSPTLSSDFEGTRLKKSSKNAIVLLCQSQGYPVPEFRISYPSIQLTLFPIDPVGVKAPSLSSDIKRSWIERQINKEIGLLCLAQDTVGVKAPTAPDDKKPLGAKPPSLALDEKSRFAFRYAKEDVSLWCQLQAYPIPTYSIKTIPEPVGVKKPTFASDDKIHSFERLQYSNIGLLCEVQSYPIATIRYKPIGMKSPSFSTDTKISAYIRSLNANIGLQCQAQGFPVPNFRKRNMCIELNHWRTQRRVLDPIGTVIPKVPTKSKFDHVDGVFGQNIVLLCETQGHPVPVFSFFILSYPYMFLDPQTSISPKIKKEELAILIGKPFTIESHVSMVCSAQGFPVPYFRVLVKEIYLQKFLLKNMMDKKPRSNIAGKVSKERFEGNHFIANGQAVLLCPGQGFPIPKYEWYKFIEGSNKKQAVTLDDRIKQVSGTLIIREAKVDDSGKYLCVVNNSVGGESVETVLTVTAPLNAIVEPTIQTVDFGRPATLTCNYEGNPVKTISWLKDGKRLNSHDGRVLRIDSVRKEDKGMYQCFVRNEQESAQGSAELKLGGRFEPPHIKEYFNDNTMQPGVSLHLKCIASGNPTPEINWELDSKRLSSTERLRIGQHITMTGEVVSYLNISSVHTNDGGHYRCVAVSKVGTAEHTAHLNVYGLPFIRPMDKKNIVSGENLFVTCPVAGYPLESITWERDNRQLPINRKQKVFPNGTLIIENVERSSDQATYTCVARNAQGHTAKGNLEVQVMGTSGILVVPPVILPFAFDGETNAGDNAQLTCHVSKGDMPLELFWTFLDDKNHSVPLPELTTINRIGKKIAVLEIPVVTQFHRGTYVCTANNRAARVSQFAVLSVNVPPLMKPFSFEGESNVGETAQLTCHVIKGDTPLEIIWVFQGPDGRIQPMPQPIIENRIGKKITMLEIPTVTEYHRGSYSCIATNRAGIVNQTALLMVNVPPSIMPFSIDGELSVGDNAQLTCHVARGDMPINISWTFQSADGGTVGSLPEPILLNRIGKKIVMLEIPSVTEYHRGSYTCIATNRAGVIEHTAELMVNVVSASILNFLKYKIFTVLPRIRPFEFESAVFAGEPVQLTCFVTKGDKPLRISWYLHSKELTSQTGITTSTMGDRASSLSIASTGLSNAGNYTCVAQNAVGMDSYSAYLEVNVPPHIRPFEFESAVYAGEPVQLTCLVTKGDKPLRISWYLQSKELTVSQTGIITNNLGDRANSLSISSAGISNRGNYTCVAQNAVGMDSYSAYLEVNVPPRIRPFEFESAVFAGEPVQITCLVTKGDKPLRISWYFHSTELTSSQTGVYTSSMGDRSNILSIPSAGLPNGGNYTCVAQNAVGMDYYSAYLEVNGTIILGLNKTVAYLCPKILPFSFGETPSNAGDSVQVVCTIVKGDKPLRISWNFYGEELSSNMGITTTPVSDSMNVLSIPSVGTANRGNYTCVAKNSAGYDSFTAQLLYIKQALGLSSKFPPQIMPFSFGDNPSNAGDKVQVGCTVAKGDQPLRISWNFYGEELSSNMGVSTMAIGDSMNVLFIPSVAPSNRGNYTCVAKNPTGYDSYTAQLLVNVRPKILPFSFGDTPSNAGNTVQVACTVSEGDKPLRISWNFYGEDLSSNMGVSTMQVGESMNALFISSVAPSNRGNYTCVAQNSAGLDSFTAQLLVNVRPKILPFSFGDTPSNAGNPVQVGCTVMEGDKPLRITWNFYGEELSSNMGVSTMPVGDSMNVLIIPSVVPSNRGNYTCLAKNSAGNDSFTSQLLVNGKLPISVLPKIVPFSFGDGPVNSGESIQVVCSVSKGDRPMSITWSFYGEALSSDMGVTTQMLGDTTNFLSIPSVGPSNQGNYTCIAKNNAGIDTYTSQLVVYVLPKILPFSFGDGPVNAGESVQLSCSVAKGDRPMSITWNFYGEELSSHMGVTTQMFGDTTNFLSIPSVSGSNRGNYTCVAKNSVGLDSFTSQLMVNVLPHIVPFSVDEKVRSGDSIQLNCHVSKGDKPLELNWLFNDDELSSELSVTTTKLGSSSSVLTIGTVSAAHTGKYTCIASNRIGSYNYSTNINVDGTHFNFNKHFAFPPKMTPFSFGGDIPKAGETISIQCTVSSGDIPIEFTWTFNGKLTSDLANVFVSKTGRRVSSLTVESLTEKNVGNYSCLAKNMAGETVHTASLYVNVFPKIKPFTFGDTPVFAGQSAQVACSVSEGDSPLELSWTFDGSQDVFGLGVSVLNIGMKTSLLSIDNTDSVHRGNYTCRVTNRAGQASYTAGLNVHVPPRIVPFAFDEPIYSGQSAQITCLVSEGDAPLNISWWFRKSDQSELKPLPSGISVNKMGSKLSMLFIESTSSYFAGNYACVVENRAGSSKHTSALNVHVAPRIEPFSFGDPVYDGQSTQVTCFVSEGDVPLDLFWTFSGRAGPTVSPLRGGVSVNKMGSKVSMLYIDAASSSRHAGNYTCVATNRAGRADRTAALNVHGGSTKILCSASSGDTPMHFLWTVDDRPLTDVANGDHLRVQRLDELTSLLSLTKASPEDAGNYTCVAQNEAGSASRTATLKVMVPPRWILEPTDKAFAQGGDAKIECKADGFPKPQVTWKKAIGNSPGDYKDIKDLKPGSDDIKVDEGTLSIHNIQKNHEGHYLCEAVNGIGSGLSAVITISVQAPPHFEIKARNQTSEKGQPAVLECMAKGEKPIGIVWNMNNKRLDAKEEERYTIREEILTDGVKSDLSIKRSERIDTAVFTCVATNSFGSDDSSVQLIVQEVPEIPFGLKVLDKSGRTVQLSWLAPYDGNSPITRYIVEYKLLKSTWETDIEKVEATGDKTEMSVVSLHPATTYHFRIVAENGVGVSKPSDPVTIITSEEAPGGKPTNIHVDPIDENTLKVMWKAPERSDWNGEIQGYYVGYKQSSLVENKFVFETVEFSKEEGKEHYLEIFNLKTYTQYTIVVQAFNKLGAGPMSDEIKQYTSEGVPEQPPHDTTCTTLTSQTIRISWVSPPLSTANGVIKGYKVIYGPSDSWFNESTKDTKITVSSETILHGLKKFTNYSMEVLAFTAGGDGVRAPRIYCQTEQDVPEAPAALKALVMSTESVLVSWKPPAEPNGDVNQYTVYIKPSGDNKDKEPLAHKVAPNQMSFEASGLIKQDPYEFWVTASTNIGEGQPTKSIVIAPSTRVPAMIASFDDSFVATYREDVKLPCLTVGVPAPEISWKVKGAPLESNDRIRQLPEGSLLIRSVTRTDAGEYSCFVENSFGKDKITHRIVVLAPPHKPEVSVGATTSNTITLNLKPHAADKEPIHGYTIKYKPEFGDWQTAQVAAKADKFTLENLWCGSRYQIAVTAYNLIGTGDESDLLNTKTTGSKPKIPEASKFIEVSATSVTLHLNAWLDGGCPMLYFVVEHKKKLQSEWTQVSNNVRPGGNFVVLDLDPASWYHLRVTAHNNAGFSVAEYEFASLTLSGGTIAPAREVHHNGFGSATDTAIRTIAPPAQDVTSIYTYLPWIPKWIDLNVVVPTAATIIVIIVGIIVVCFAWSRRVHENGQTRLRDDMTVYNQSMIMGGNTLDKRHADFNDELGYIAPPNRKLPPVPGSNYNTCDRIKRGFPGPYHGHGTWNPRARHMYEELNGSNPRCRGHLPPCPGSDETMYTRCRGIDGEDICPYATFHLLGFREEMDPSKIPFQTFPHPNGHCGTIGPGGTIASNGLMHQCPGTQTMPRNGRYSRVGGANSMFSPEYDDPANMGDEYGSQYGQYGAPYEQYESRASMAGRSIGSPEPPPPPPRNHDPNVSNTSNEANDSKDSNQISEAECDQHQQPTTQNYGGKLKSYSTHINLSIPQTFFALVVGIDNLNCICFSFYTILKLGKCLRPRPTPRAHLKGNTKDGMTTEELRKLIERNEAPAGQQRLQSGGLTTYDTVAV</sequence>
<dbReference type="GO" id="GO:0042802">
    <property type="term" value="F:identical protein binding"/>
    <property type="evidence" value="ECO:0007669"/>
    <property type="project" value="UniProtKB-ARBA"/>
</dbReference>
<feature type="domain" description="Ig-like" evidence="12">
    <location>
        <begin position="2544"/>
        <end position="2636"/>
    </location>
</feature>
<feature type="domain" description="Fibronectin type-III" evidence="13">
    <location>
        <begin position="4806"/>
        <end position="4899"/>
    </location>
</feature>
<dbReference type="Pfam" id="PF12355">
    <property type="entry name" value="Dscam_C"/>
    <property type="match status" value="1"/>
</dbReference>
<dbReference type="InterPro" id="IPR013151">
    <property type="entry name" value="Immunoglobulin_dom"/>
</dbReference>